<dbReference type="SUPFAM" id="SSF56519">
    <property type="entry name" value="Penicillin binding protein dimerisation domain"/>
    <property type="match status" value="1"/>
</dbReference>
<keyword evidence="3 4" id="KW-0472">Membrane</keyword>
<gene>
    <name evidence="7" type="ORF">OS242_10295</name>
</gene>
<evidence type="ECO:0000313" key="7">
    <source>
        <dbReference type="EMBL" id="MCX7570353.1"/>
    </source>
</evidence>
<evidence type="ECO:0000256" key="1">
    <source>
        <dbReference type="ARBA" id="ARBA00004370"/>
    </source>
</evidence>
<dbReference type="InterPro" id="IPR001460">
    <property type="entry name" value="PCN-bd_Tpept"/>
</dbReference>
<dbReference type="PANTHER" id="PTHR30627">
    <property type="entry name" value="PEPTIDOGLYCAN D,D-TRANSPEPTIDASE"/>
    <property type="match status" value="1"/>
</dbReference>
<dbReference type="Proteomes" id="UP001208017">
    <property type="component" value="Unassembled WGS sequence"/>
</dbReference>
<sequence>MRFDEERQARRRVQRRTAVILTMCTLGIVGMLGRLAYIQFSAHNMQGHDLVASAVEQRREKFELDSGRGDILDRTGASLTGSKLQGLVVLPVWQVNPDYQKLNDLALMLRTDTETLTRQLSEKKEPFLLRLPAAGGELRVVELTDEQLKKVEALQVNGLYAKEVKVRFDDQTVARHVIGFLGEDPNLVANQWGGEYPLDEKVGKMGLEYVYQDVLRGLGISRTIAYYTDAYKQPLNGLGIRESTGENHALNVKTTLNADIQRSVESALNRYNVSSGAVVVMDAETEDVLAMASRPDFDPNQPVIDGGAFPVNKALKAYFPGSIFKSVIAEAALETGVVNPSDTYECPGHIEIGDGTLNCWTTHGKVTAEEAFAQSCNVAFAQMAMKLGREQIDTYSQKLGLGKTVGLSQGDRSPFYGEDTGSVFLKEYSSDRFLANTGIGQEDVRVTPLQAAHLMATIANEGKAGAPRLVQSLHTPDGLLYSEIEPAEKRTVLEKATTRTLKGWMRQVVAAEKGTAHLLHSAKLPVAGKTGTAQTGDPTLHHQWFAGYAPADKPKYVIVVMADSVPDGKARATEQVALQIVNALP</sequence>
<dbReference type="InterPro" id="IPR036138">
    <property type="entry name" value="PBP_dimer_sf"/>
</dbReference>
<evidence type="ECO:0000256" key="4">
    <source>
        <dbReference type="SAM" id="Phobius"/>
    </source>
</evidence>
<dbReference type="PANTHER" id="PTHR30627:SF24">
    <property type="entry name" value="PENICILLIN-BINDING PROTEIN 4B"/>
    <property type="match status" value="1"/>
</dbReference>
<dbReference type="Pfam" id="PF03717">
    <property type="entry name" value="PBP_dimer"/>
    <property type="match status" value="1"/>
</dbReference>
<dbReference type="Gene3D" id="3.40.710.10">
    <property type="entry name" value="DD-peptidase/beta-lactamase superfamily"/>
    <property type="match status" value="1"/>
</dbReference>
<dbReference type="Gene3D" id="3.90.1310.10">
    <property type="entry name" value="Penicillin-binding protein 2a (Domain 2)"/>
    <property type="match status" value="1"/>
</dbReference>
<evidence type="ECO:0000259" key="5">
    <source>
        <dbReference type="Pfam" id="PF00905"/>
    </source>
</evidence>
<dbReference type="InterPro" id="IPR005311">
    <property type="entry name" value="PBP_dimer"/>
</dbReference>
<evidence type="ECO:0000256" key="3">
    <source>
        <dbReference type="ARBA" id="ARBA00023136"/>
    </source>
</evidence>
<dbReference type="InterPro" id="IPR012338">
    <property type="entry name" value="Beta-lactam/transpept-like"/>
</dbReference>
<feature type="transmembrane region" description="Helical" evidence="4">
    <location>
        <begin position="20"/>
        <end position="40"/>
    </location>
</feature>
<protein>
    <submittedName>
        <fullName evidence="7">Penicillin-binding protein 2</fullName>
    </submittedName>
</protein>
<dbReference type="SUPFAM" id="SSF56601">
    <property type="entry name" value="beta-lactamase/transpeptidase-like"/>
    <property type="match status" value="1"/>
</dbReference>
<dbReference type="Pfam" id="PF00905">
    <property type="entry name" value="Transpeptidase"/>
    <property type="match status" value="1"/>
</dbReference>
<keyword evidence="8" id="KW-1185">Reference proteome</keyword>
<dbReference type="InterPro" id="IPR050515">
    <property type="entry name" value="Beta-lactam/transpept"/>
</dbReference>
<evidence type="ECO:0000313" key="8">
    <source>
        <dbReference type="Proteomes" id="UP001208017"/>
    </source>
</evidence>
<dbReference type="EMBL" id="JAPMLT010000004">
    <property type="protein sequence ID" value="MCX7570353.1"/>
    <property type="molecule type" value="Genomic_DNA"/>
</dbReference>
<name>A0ABT3X312_9BACL</name>
<keyword evidence="4" id="KW-1133">Transmembrane helix</keyword>
<feature type="domain" description="Penicillin-binding protein transpeptidase" evidence="5">
    <location>
        <begin position="276"/>
        <end position="580"/>
    </location>
</feature>
<evidence type="ECO:0000259" key="6">
    <source>
        <dbReference type="Pfam" id="PF03717"/>
    </source>
</evidence>
<keyword evidence="4" id="KW-0812">Transmembrane</keyword>
<dbReference type="RefSeq" id="WP_267151600.1">
    <property type="nucleotide sequence ID" value="NZ_JAPMLT010000004.1"/>
</dbReference>
<comment type="similarity">
    <text evidence="2">Belongs to the transpeptidase family.</text>
</comment>
<evidence type="ECO:0000256" key="2">
    <source>
        <dbReference type="ARBA" id="ARBA00007171"/>
    </source>
</evidence>
<feature type="domain" description="Penicillin-binding protein dimerisation" evidence="6">
    <location>
        <begin position="66"/>
        <end position="217"/>
    </location>
</feature>
<reference evidence="7 8" key="1">
    <citation type="submission" date="2022-11" db="EMBL/GenBank/DDBJ databases">
        <title>Study of microbial diversity in lake waters.</title>
        <authorList>
            <person name="Zhang J."/>
        </authorList>
    </citation>
    <scope>NUCLEOTIDE SEQUENCE [LARGE SCALE GENOMIC DNA]</scope>
    <source>
        <strain evidence="7 8">DT12</strain>
    </source>
</reference>
<proteinExistence type="inferred from homology"/>
<comment type="caution">
    <text evidence="7">The sequence shown here is derived from an EMBL/GenBank/DDBJ whole genome shotgun (WGS) entry which is preliminary data.</text>
</comment>
<comment type="subcellular location">
    <subcellularLocation>
        <location evidence="1">Membrane</location>
    </subcellularLocation>
</comment>
<organism evidence="7 8">
    <name type="scientific">Tumebacillus lacus</name>
    <dbReference type="NCBI Taxonomy" id="2995335"/>
    <lineage>
        <taxon>Bacteria</taxon>
        <taxon>Bacillati</taxon>
        <taxon>Bacillota</taxon>
        <taxon>Bacilli</taxon>
        <taxon>Bacillales</taxon>
        <taxon>Alicyclobacillaceae</taxon>
        <taxon>Tumebacillus</taxon>
    </lineage>
</organism>
<accession>A0ABT3X312</accession>